<reference evidence="1" key="1">
    <citation type="submission" date="2019-08" db="EMBL/GenBank/DDBJ databases">
        <authorList>
            <person name="Kucharzyk K."/>
            <person name="Murdoch R.W."/>
            <person name="Higgins S."/>
            <person name="Loffler F."/>
        </authorList>
    </citation>
    <scope>NUCLEOTIDE SEQUENCE</scope>
</reference>
<gene>
    <name evidence="1" type="ORF">SDC9_166698</name>
</gene>
<dbReference type="AlphaFoldDB" id="A0A645G097"/>
<protein>
    <submittedName>
        <fullName evidence="1">Uncharacterized protein</fullName>
    </submittedName>
</protein>
<comment type="caution">
    <text evidence="1">The sequence shown here is derived from an EMBL/GenBank/DDBJ whole genome shotgun (WGS) entry which is preliminary data.</text>
</comment>
<name>A0A645G097_9ZZZZ</name>
<sequence>MLATNSMGVPQGMDTYPALLQNLDILCPFGFARMPEGDLSGKEAADILQKLCDNAGSHLWFDLEAFLFNPDQSLYPRPIEEIIHDLTLFDNFEKILCYQYPGVFSDPNASIQVGEERTVKLFKDYKAYLNKLKKDRTKKNKKSIEYLIKN</sequence>
<organism evidence="1">
    <name type="scientific">bioreactor metagenome</name>
    <dbReference type="NCBI Taxonomy" id="1076179"/>
    <lineage>
        <taxon>unclassified sequences</taxon>
        <taxon>metagenomes</taxon>
        <taxon>ecological metagenomes</taxon>
    </lineage>
</organism>
<evidence type="ECO:0000313" key="1">
    <source>
        <dbReference type="EMBL" id="MPN19330.1"/>
    </source>
</evidence>
<proteinExistence type="predicted"/>
<accession>A0A645G097</accession>
<dbReference type="EMBL" id="VSSQ01066874">
    <property type="protein sequence ID" value="MPN19330.1"/>
    <property type="molecule type" value="Genomic_DNA"/>
</dbReference>
<dbReference type="Gene3D" id="3.20.20.80">
    <property type="entry name" value="Glycosidases"/>
    <property type="match status" value="1"/>
</dbReference>